<sequence length="798" mass="87001">MKNPLIQLSIIFCCLICFNVLAQPGHNPGDPDLPCNFEIAAIYGESGHSLVGEYEYYGICSVHSEESAIAYEVLHIPTGYTIQNYTPGSPCIEVWGSAVETGIQSIIIAASTPEGCQDTLTITHNYQCMTTERIAPEPAAVNHGAVNQYYNQRFFIEYTPYPLGLPFHFNITSGSLPPGLVLLDSGYYDTFLRGTPTRAGEYTFTLRAYLGNNCTAVEQEYTIVIDENPECAYFDLYVAYSENTYATVGIPEYYSICGGGAEPVQFTAVSLLPGYTISSSGSACGDLNGTVEEAGTFSMKIAGTNSLGCTDTLTITNTWTCANAEFDPYEFPAFRVGQDVHEGLLSTPQSSLGVPVKYEVTAGTLPPGLSLEPGMGLSFYDGYLSGEPTMPGIYTFTIRAYLGSNCAGFTRTYTVQVVGGYAPLSLVLTPRCADSIAVRNWEIYNPNQNAYILVNWELLYEPSYQGTLVVPPGYTTFQTPNIIHPNTIRISWQDGITGTKTLIRGASSELCNPPVCVIGASIITYHQGFQKNGQAVPAQFSDPLQALGEPDASDSPSDPPRHFALGYNGFIVLELSSNLYDQPGNDLIVHEMSFGDPSFSSHPERAEVFVSQNGTQWVSIGITGYVQDCNAPLDKAFDLAGKITWCRYVKIVDKTDRHARILTPITCAPTNAFAFDGFTNGFDVDAVTCGSYTSTLASARIASEQSSASTATEYILYPNPVNDWVTIDLSQERELVSPESKEVQVDIRDMSGRSVYTQLHTLDPDLKTRCNLSGFQSGLFVLHVRTSQGARFYKLTKQ</sequence>
<feature type="chain" id="PRO_5046951293" evidence="1">
    <location>
        <begin position="23"/>
        <end position="798"/>
    </location>
</feature>
<reference evidence="4" key="1">
    <citation type="journal article" date="2019" name="Int. J. Syst. Evol. Microbiol.">
        <title>The Global Catalogue of Microorganisms (GCM) 10K type strain sequencing project: providing services to taxonomists for standard genome sequencing and annotation.</title>
        <authorList>
            <consortium name="The Broad Institute Genomics Platform"/>
            <consortium name="The Broad Institute Genome Sequencing Center for Infectious Disease"/>
            <person name="Wu L."/>
            <person name="Ma J."/>
        </authorList>
    </citation>
    <scope>NUCLEOTIDE SEQUENCE [LARGE SCALE GENOMIC DNA]</scope>
    <source>
        <strain evidence="4">CCUG 58938</strain>
    </source>
</reference>
<dbReference type="Pfam" id="PF18962">
    <property type="entry name" value="Por_Secre_tail"/>
    <property type="match status" value="1"/>
</dbReference>
<evidence type="ECO:0000313" key="3">
    <source>
        <dbReference type="EMBL" id="MFD0998386.1"/>
    </source>
</evidence>
<dbReference type="Proteomes" id="UP001597112">
    <property type="component" value="Unassembled WGS sequence"/>
</dbReference>
<dbReference type="InterPro" id="IPR013783">
    <property type="entry name" value="Ig-like_fold"/>
</dbReference>
<organism evidence="3 4">
    <name type="scientific">Ohtaekwangia kribbensis</name>
    <dbReference type="NCBI Taxonomy" id="688913"/>
    <lineage>
        <taxon>Bacteria</taxon>
        <taxon>Pseudomonadati</taxon>
        <taxon>Bacteroidota</taxon>
        <taxon>Cytophagia</taxon>
        <taxon>Cytophagales</taxon>
        <taxon>Fulvivirgaceae</taxon>
        <taxon>Ohtaekwangia</taxon>
    </lineage>
</organism>
<dbReference type="Gene3D" id="2.60.40.10">
    <property type="entry name" value="Immunoglobulins"/>
    <property type="match status" value="3"/>
</dbReference>
<name>A0ABW3JZL3_9BACT</name>
<evidence type="ECO:0000313" key="4">
    <source>
        <dbReference type="Proteomes" id="UP001597112"/>
    </source>
</evidence>
<comment type="caution">
    <text evidence="3">The sequence shown here is derived from an EMBL/GenBank/DDBJ whole genome shotgun (WGS) entry which is preliminary data.</text>
</comment>
<keyword evidence="4" id="KW-1185">Reference proteome</keyword>
<gene>
    <name evidence="3" type="ORF">ACFQ21_03670</name>
</gene>
<accession>A0ABW3JZL3</accession>
<dbReference type="InterPro" id="IPR026444">
    <property type="entry name" value="Secre_tail"/>
</dbReference>
<dbReference type="Pfam" id="PF05345">
    <property type="entry name" value="He_PIG"/>
    <property type="match status" value="1"/>
</dbReference>
<dbReference type="EMBL" id="JBHTKA010000001">
    <property type="protein sequence ID" value="MFD0998386.1"/>
    <property type="molecule type" value="Genomic_DNA"/>
</dbReference>
<feature type="domain" description="Secretion system C-terminal sorting" evidence="2">
    <location>
        <begin position="716"/>
        <end position="791"/>
    </location>
</feature>
<dbReference type="RefSeq" id="WP_377575004.1">
    <property type="nucleotide sequence ID" value="NZ_JBHTKA010000001.1"/>
</dbReference>
<proteinExistence type="predicted"/>
<evidence type="ECO:0000256" key="1">
    <source>
        <dbReference type="SAM" id="SignalP"/>
    </source>
</evidence>
<protein>
    <submittedName>
        <fullName evidence="3">Ig domain-containing protein</fullName>
    </submittedName>
</protein>
<evidence type="ECO:0000259" key="2">
    <source>
        <dbReference type="Pfam" id="PF18962"/>
    </source>
</evidence>
<feature type="signal peptide" evidence="1">
    <location>
        <begin position="1"/>
        <end position="22"/>
    </location>
</feature>
<keyword evidence="1" id="KW-0732">Signal</keyword>